<sequence length="204" mass="22634">MNDLADRARRLRALPPSCGPVRLIAVDGHAGSGKTTFAGRLAAALGGAPVLHLDDLATHEELFAWTDRLRAQVLDPLSHGEPGRYTPYDWTARRFGPERTLDPAPVLLIEGVGAGRAAVRPYLAGLLWLELDRERSWERGRHRDGPGLTDFWDGWTVAEQRHFADDPSYPFADTVIRQMPEGYMWLEGPRATAVPSRFLTQGEA</sequence>
<organism evidence="1 2">
    <name type="scientific">Streptomyces clavifer</name>
    <dbReference type="NCBI Taxonomy" id="68188"/>
    <lineage>
        <taxon>Bacteria</taxon>
        <taxon>Bacillati</taxon>
        <taxon>Actinomycetota</taxon>
        <taxon>Actinomycetes</taxon>
        <taxon>Kitasatosporales</taxon>
        <taxon>Streptomycetaceae</taxon>
        <taxon>Streptomyces</taxon>
    </lineage>
</organism>
<proteinExistence type="predicted"/>
<evidence type="ECO:0000313" key="2">
    <source>
        <dbReference type="Proteomes" id="UP001519311"/>
    </source>
</evidence>
<name>A0ABS4VG07_9ACTN</name>
<protein>
    <recommendedName>
        <fullName evidence="3">Uridine kinase</fullName>
    </recommendedName>
</protein>
<dbReference type="SUPFAM" id="SSF52540">
    <property type="entry name" value="P-loop containing nucleoside triphosphate hydrolases"/>
    <property type="match status" value="1"/>
</dbReference>
<dbReference type="EMBL" id="JAGINS010000001">
    <property type="protein sequence ID" value="MBP2362574.1"/>
    <property type="molecule type" value="Genomic_DNA"/>
</dbReference>
<evidence type="ECO:0008006" key="3">
    <source>
        <dbReference type="Google" id="ProtNLM"/>
    </source>
</evidence>
<dbReference type="Gene3D" id="3.40.50.300">
    <property type="entry name" value="P-loop containing nucleotide triphosphate hydrolases"/>
    <property type="match status" value="1"/>
</dbReference>
<dbReference type="Proteomes" id="UP001519311">
    <property type="component" value="Unassembled WGS sequence"/>
</dbReference>
<comment type="caution">
    <text evidence="1">The sequence shown here is derived from an EMBL/GenBank/DDBJ whole genome shotgun (WGS) entry which is preliminary data.</text>
</comment>
<keyword evidence="2" id="KW-1185">Reference proteome</keyword>
<reference evidence="1 2" key="1">
    <citation type="submission" date="2021-03" db="EMBL/GenBank/DDBJ databases">
        <title>Sequencing the genomes of 1000 actinobacteria strains.</title>
        <authorList>
            <person name="Klenk H.-P."/>
        </authorList>
    </citation>
    <scope>NUCLEOTIDE SEQUENCE [LARGE SCALE GENOMIC DNA]</scope>
    <source>
        <strain evidence="1 2">DSM 40843</strain>
    </source>
</reference>
<accession>A0ABS4VG07</accession>
<dbReference type="RefSeq" id="WP_056787196.1">
    <property type="nucleotide sequence ID" value="NZ_BMWJ01000006.1"/>
</dbReference>
<dbReference type="InterPro" id="IPR027417">
    <property type="entry name" value="P-loop_NTPase"/>
</dbReference>
<evidence type="ECO:0000313" key="1">
    <source>
        <dbReference type="EMBL" id="MBP2362574.1"/>
    </source>
</evidence>
<gene>
    <name evidence="1" type="ORF">JOF59_004974</name>
</gene>